<dbReference type="GO" id="GO:0005524">
    <property type="term" value="F:ATP binding"/>
    <property type="evidence" value="ECO:0007669"/>
    <property type="project" value="InterPro"/>
</dbReference>
<dbReference type="InterPro" id="IPR014774">
    <property type="entry name" value="KaiC-like_dom"/>
</dbReference>
<dbReference type="InterPro" id="IPR022373">
    <property type="entry name" value="KaiC_containing"/>
</dbReference>
<dbReference type="Pfam" id="PF06745">
    <property type="entry name" value="ATPase"/>
    <property type="match status" value="1"/>
</dbReference>
<evidence type="ECO:0000259" key="1">
    <source>
        <dbReference type="PROSITE" id="PS51146"/>
    </source>
</evidence>
<comment type="caution">
    <text evidence="2">The sequence shown here is derived from an EMBL/GenBank/DDBJ whole genome shotgun (WGS) entry which is preliminary data.</text>
</comment>
<dbReference type="InterPro" id="IPR027417">
    <property type="entry name" value="P-loop_NTPase"/>
</dbReference>
<evidence type="ECO:0000313" key="2">
    <source>
        <dbReference type="EMBL" id="HGU15392.1"/>
    </source>
</evidence>
<reference evidence="2" key="1">
    <citation type="journal article" date="2020" name="mSystems">
        <title>Genome- and Community-Level Interaction Insights into Carbon Utilization and Element Cycling Functions of Hydrothermarchaeota in Hydrothermal Sediment.</title>
        <authorList>
            <person name="Zhou Z."/>
            <person name="Liu Y."/>
            <person name="Xu W."/>
            <person name="Pan J."/>
            <person name="Luo Z.H."/>
            <person name="Li M."/>
        </authorList>
    </citation>
    <scope>NUCLEOTIDE SEQUENCE [LARGE SCALE GENOMIC DNA]</scope>
    <source>
        <strain evidence="2">SpSt-711</strain>
    </source>
</reference>
<proteinExistence type="predicted"/>
<dbReference type="PANTHER" id="PTHR42926">
    <property type="match status" value="1"/>
</dbReference>
<sequence length="300" mass="33423">MEKWDKIEKIEKEESIHGIGEPDLKSIYTGSQAIKKAPKLYGVQTGIAGLDDLFFIVISENGKLVKKNLGGIPAYSVFNITGISDTGKSLMVEQFAVKQASLGEKVAFITVEAPANFVVASLKLRANAMGLRFEDFEDNIILIDAASSTRLRENIPDLLATLAYVIQNYKVNFTIIDSITGLFETKEMLARAIIRRLFNFMKKWYQTAFFVSQKRSGHEELTAEAAGGYAVGHIVDGTMVLAKELIDSSFKAKLYKKEIGEIVRLFRIDGCRMCGHDTKTHFLEITEEGLVIIKEPISKI</sequence>
<dbReference type="SUPFAM" id="SSF52540">
    <property type="entry name" value="P-loop containing nucleoside triphosphate hydrolases"/>
    <property type="match status" value="1"/>
</dbReference>
<dbReference type="CDD" id="cd01124">
    <property type="entry name" value="KaiC-like"/>
    <property type="match status" value="1"/>
</dbReference>
<dbReference type="NCBIfam" id="TIGR03878">
    <property type="entry name" value="thermo_KaiC_2"/>
    <property type="match status" value="1"/>
</dbReference>
<dbReference type="Gene3D" id="3.40.50.300">
    <property type="entry name" value="P-loop containing nucleotide triphosphate hydrolases"/>
    <property type="match status" value="1"/>
</dbReference>
<feature type="domain" description="KaiC" evidence="1">
    <location>
        <begin position="41"/>
        <end position="300"/>
    </location>
</feature>
<dbReference type="EMBL" id="DTEI01000039">
    <property type="protein sequence ID" value="HGU15392.1"/>
    <property type="molecule type" value="Genomic_DNA"/>
</dbReference>
<dbReference type="PROSITE" id="PS51146">
    <property type="entry name" value="KAIC"/>
    <property type="match status" value="1"/>
</dbReference>
<name>A0A7V4JPH9_9BACT</name>
<dbReference type="AlphaFoldDB" id="A0A7V4JPH9"/>
<dbReference type="InterPro" id="IPR051347">
    <property type="entry name" value="Circadian_clock_KaiC-rel"/>
</dbReference>
<dbReference type="InterPro" id="IPR010624">
    <property type="entry name" value="KaiC_dom"/>
</dbReference>
<organism evidence="2">
    <name type="scientific">Thermodesulfobacterium geofontis</name>
    <dbReference type="NCBI Taxonomy" id="1295609"/>
    <lineage>
        <taxon>Bacteria</taxon>
        <taxon>Pseudomonadati</taxon>
        <taxon>Thermodesulfobacteriota</taxon>
        <taxon>Thermodesulfobacteria</taxon>
        <taxon>Thermodesulfobacteriales</taxon>
        <taxon>Thermodesulfobacteriaceae</taxon>
        <taxon>Thermodesulfobacterium</taxon>
    </lineage>
</organism>
<accession>A0A7V4JPH9</accession>
<protein>
    <submittedName>
        <fullName evidence="2">KaiC domain-containing protein</fullName>
    </submittedName>
</protein>
<dbReference type="PANTHER" id="PTHR42926:SF1">
    <property type="entry name" value="CIRCADIAN CLOCK OSCILLATOR PROTEIN KAIC 1"/>
    <property type="match status" value="1"/>
</dbReference>
<gene>
    <name evidence="2" type="ORF">ENU91_01850</name>
</gene>